<dbReference type="EMBL" id="BJLD01000001">
    <property type="protein sequence ID" value="GEA42747.1"/>
    <property type="molecule type" value="Genomic_DNA"/>
</dbReference>
<dbReference type="InterPro" id="IPR050325">
    <property type="entry name" value="Prot/Nucl_acid_deglycase"/>
</dbReference>
<dbReference type="AlphaFoldDB" id="A0AAQ1TTQ6"/>
<evidence type="ECO:0000313" key="5">
    <source>
        <dbReference type="EMBL" id="GEA42747.1"/>
    </source>
</evidence>
<dbReference type="GO" id="GO:0019243">
    <property type="term" value="P:methylglyoxal catabolic process to D-lactate via S-lactoyl-glutathione"/>
    <property type="evidence" value="ECO:0007669"/>
    <property type="project" value="TreeGrafter"/>
</dbReference>
<keyword evidence="1" id="KW-0346">Stress response</keyword>
<gene>
    <name evidence="5" type="ORF">Cst04h_09170</name>
</gene>
<sequence length="233" mass="25236">MTQVLMVLSGARVWTLEDGTEHPTGFWAEEFIAPYDIFTEAGYDVTVATPGGVKPVVDEISLSISGGADPLSAKKLKSRLAELADVLENPADLHDQNEEDYDLVFYPGGHAPMEDLAFDEYSGRMLAQRLEAGRPLALLCHAPAAILAAGNPSPFAGRKVTGLSNREELMNSFAKKAKWLLEDELVARGMDYDKGLLPFTSHVVVDGNLYTGQNPQSSKKLAKTLVETLGEQG</sequence>
<dbReference type="PANTHER" id="PTHR48094:SF11">
    <property type="entry name" value="GLUTATHIONE-INDEPENDENT GLYOXALASE HSP31-RELATED"/>
    <property type="match status" value="1"/>
</dbReference>
<dbReference type="GO" id="GO:0005737">
    <property type="term" value="C:cytoplasm"/>
    <property type="evidence" value="ECO:0007669"/>
    <property type="project" value="TreeGrafter"/>
</dbReference>
<name>A0AAQ1TTQ6_CORST</name>
<dbReference type="CDD" id="cd03141">
    <property type="entry name" value="GATase1_Hsp31_like"/>
    <property type="match status" value="1"/>
</dbReference>
<evidence type="ECO:0000256" key="3">
    <source>
        <dbReference type="ARBA" id="ARBA00038493"/>
    </source>
</evidence>
<keyword evidence="2" id="KW-0456">Lyase</keyword>
<dbReference type="Gene3D" id="3.40.50.880">
    <property type="match status" value="1"/>
</dbReference>
<dbReference type="InterPro" id="IPR002818">
    <property type="entry name" value="DJ-1/PfpI"/>
</dbReference>
<evidence type="ECO:0000256" key="2">
    <source>
        <dbReference type="ARBA" id="ARBA00023239"/>
    </source>
</evidence>
<accession>A0AAQ1TTQ6</accession>
<comment type="caution">
    <text evidence="5">The sequence shown here is derived from an EMBL/GenBank/DDBJ whole genome shotgun (WGS) entry which is preliminary data.</text>
</comment>
<dbReference type="Pfam" id="PF01965">
    <property type="entry name" value="DJ-1_PfpI"/>
    <property type="match status" value="1"/>
</dbReference>
<evidence type="ECO:0000313" key="6">
    <source>
        <dbReference type="Proteomes" id="UP000315234"/>
    </source>
</evidence>
<dbReference type="SUPFAM" id="SSF52317">
    <property type="entry name" value="Class I glutamine amidotransferase-like"/>
    <property type="match status" value="1"/>
</dbReference>
<dbReference type="GO" id="GO:0019172">
    <property type="term" value="F:glyoxalase III activity"/>
    <property type="evidence" value="ECO:0007669"/>
    <property type="project" value="TreeGrafter"/>
</dbReference>
<protein>
    <submittedName>
        <fullName evidence="5">Dimethylallyltransferase</fullName>
    </submittedName>
</protein>
<dbReference type="InterPro" id="IPR029062">
    <property type="entry name" value="Class_I_gatase-like"/>
</dbReference>
<evidence type="ECO:0000259" key="4">
    <source>
        <dbReference type="Pfam" id="PF01965"/>
    </source>
</evidence>
<dbReference type="PANTHER" id="PTHR48094">
    <property type="entry name" value="PROTEIN/NUCLEIC ACID DEGLYCASE DJ-1-RELATED"/>
    <property type="match status" value="1"/>
</dbReference>
<comment type="similarity">
    <text evidence="3">Belongs to the peptidase C56 family. HSP31-like subfamily.</text>
</comment>
<feature type="domain" description="DJ-1/PfpI" evidence="4">
    <location>
        <begin position="28"/>
        <end position="227"/>
    </location>
</feature>
<organism evidence="5 6">
    <name type="scientific">Corynebacterium striatum</name>
    <dbReference type="NCBI Taxonomy" id="43770"/>
    <lineage>
        <taxon>Bacteria</taxon>
        <taxon>Bacillati</taxon>
        <taxon>Actinomycetota</taxon>
        <taxon>Actinomycetes</taxon>
        <taxon>Mycobacteriales</taxon>
        <taxon>Corynebacteriaceae</taxon>
        <taxon>Corynebacterium</taxon>
    </lineage>
</organism>
<evidence type="ECO:0000256" key="1">
    <source>
        <dbReference type="ARBA" id="ARBA00023016"/>
    </source>
</evidence>
<dbReference type="RefSeq" id="WP_005527619.1">
    <property type="nucleotide sequence ID" value="NZ_BJLD01000001.1"/>
</dbReference>
<dbReference type="Proteomes" id="UP000315234">
    <property type="component" value="Unassembled WGS sequence"/>
</dbReference>
<proteinExistence type="inferred from homology"/>
<reference evidence="5 6" key="1">
    <citation type="submission" date="2019-06" db="EMBL/GenBank/DDBJ databases">
        <title>Draft genome sequence of Corynebacterium striatum NBRC 15291.</title>
        <authorList>
            <person name="Miura T."/>
            <person name="Furukawa M."/>
            <person name="Shimamura M."/>
            <person name="Ohyama Y."/>
            <person name="Yamazoe A."/>
            <person name="Kawasaki H."/>
        </authorList>
    </citation>
    <scope>NUCLEOTIDE SEQUENCE [LARGE SCALE GENOMIC DNA]</scope>
    <source>
        <strain evidence="5 6">NBRC 15291</strain>
    </source>
</reference>